<evidence type="ECO:0000256" key="1">
    <source>
        <dbReference type="SAM" id="Coils"/>
    </source>
</evidence>
<name>A0ABP1RHX2_9HEXA</name>
<comment type="caution">
    <text evidence="3">The sequence shown here is derived from an EMBL/GenBank/DDBJ whole genome shotgun (WGS) entry which is preliminary data.</text>
</comment>
<evidence type="ECO:0000256" key="2">
    <source>
        <dbReference type="SAM" id="MobiDB-lite"/>
    </source>
</evidence>
<dbReference type="EMBL" id="CAXLJM020000075">
    <property type="protein sequence ID" value="CAL8128611.1"/>
    <property type="molecule type" value="Genomic_DNA"/>
</dbReference>
<protein>
    <submittedName>
        <fullName evidence="3">Uncharacterized protein</fullName>
    </submittedName>
</protein>
<proteinExistence type="predicted"/>
<gene>
    <name evidence="3" type="ORF">ODALV1_LOCUS22379</name>
</gene>
<evidence type="ECO:0000313" key="3">
    <source>
        <dbReference type="EMBL" id="CAL8128611.1"/>
    </source>
</evidence>
<feature type="coiled-coil region" evidence="1">
    <location>
        <begin position="237"/>
        <end position="403"/>
    </location>
</feature>
<accession>A0ABP1RHX2</accession>
<feature type="compositionally biased region" description="Basic and acidic residues" evidence="2">
    <location>
        <begin position="157"/>
        <end position="178"/>
    </location>
</feature>
<organism evidence="3 4">
    <name type="scientific">Orchesella dallaii</name>
    <dbReference type="NCBI Taxonomy" id="48710"/>
    <lineage>
        <taxon>Eukaryota</taxon>
        <taxon>Metazoa</taxon>
        <taxon>Ecdysozoa</taxon>
        <taxon>Arthropoda</taxon>
        <taxon>Hexapoda</taxon>
        <taxon>Collembola</taxon>
        <taxon>Entomobryomorpha</taxon>
        <taxon>Entomobryoidea</taxon>
        <taxon>Orchesellidae</taxon>
        <taxon>Orchesellinae</taxon>
        <taxon>Orchesella</taxon>
    </lineage>
</organism>
<keyword evidence="4" id="KW-1185">Reference proteome</keyword>
<sequence>MENNPFFYHLHSEQPVPILPQFSSHMQNEQLPNLPHPPSQSHLQSSFEITVPSTTSASTQNPVKTNTTNTTRTTQYLELLLNLNRPPLQNQFPLPAVQQIIPPTTQYQPYYDNNNYQRQVHPYQTTAPQNHDKQLASLKDKDVKHQAKIQSLKQSNKSKEKEIQKLKTEDNDELRQQNDKLKNVEKELTDLKSDHNLLTKKIETLNEKLSDKITNDPLVQATYKVIQDIELKFIDEKAELEAKLEGHKVEVERLEMRINCPENGYKVLVRNLETNYNKAASKINSLLSELESSSNQISELTSKNDSLEDKIISLELGKPAQNFNIEHQSYKKKLDALQMENQGLEEKVKRLECDNQDLIEGRYSVKSNSGKVSKQIDFLHREIRDLSKKMKKYKKARKEGKQKQIIIIRNQKNVSTLTEVLNHTRIQLQNASQNPDEDTIKDDLPVAEEENVVTHYNDGDNDNSSRKRICLVKGQIPVNLNLTERNDEDTDEIEEGELQ</sequence>
<keyword evidence="1" id="KW-0175">Coiled coil</keyword>
<dbReference type="Proteomes" id="UP001642540">
    <property type="component" value="Unassembled WGS sequence"/>
</dbReference>
<reference evidence="3 4" key="1">
    <citation type="submission" date="2024-08" db="EMBL/GenBank/DDBJ databases">
        <authorList>
            <person name="Cucini C."/>
            <person name="Frati F."/>
        </authorList>
    </citation>
    <scope>NUCLEOTIDE SEQUENCE [LARGE SCALE GENOMIC DNA]</scope>
</reference>
<feature type="region of interest" description="Disordered" evidence="2">
    <location>
        <begin position="138"/>
        <end position="178"/>
    </location>
</feature>
<evidence type="ECO:0000313" key="4">
    <source>
        <dbReference type="Proteomes" id="UP001642540"/>
    </source>
</evidence>